<sequence>MPFQALASNEIQTRQELDTEWTSGQYETQGLYFSGVPNWVSTIKIPTVTEIPKDEVTDGIYTLLVDNQYKVPKEDAPEYYSRYAKQITGSDGLETASQIEIEFDPSYEKILFHGVRLKRDGVWLDKSRDVSFSLQDSRGNDALLVRQNKSAYWIVNDVRVGDILEYHFTRIGQNPVYQGIFSASRTLQWSVPVHNQHYRLVWQKETPANVHFTDGEMEMEQIRLGDTTEYKLMLNQVPAVRVPNDTPSWYRPYARVFINEVNSWQEVTDWARPLFERQTVADDEITGLADRFKQSGDLKQQVAAATQFVQEEIRYLGLEMGSNSHMPASAPDTLAKRYGDCKDKTVLLAAILRAMGVKASPVLVHSTEGQVLDTMQPSPKRFNHAIVKAEVAGEVQWIDPTILHQQATEYQPDYGYALVLDDTGHQLELMSKSNSGSRVEYKEVYKLPDTNEKPLSLRVVTTYGGVDAINGRSTLSSNGLEGVSEQYLKYYGNSFPTITIAEPLEVVHGNHGELTYHESYNMDEAWEIDESGTLTIYFSENQVSSYLQVPDAGDPRPRGQTFPLEINGLIRIELESEDWSFTNERINESNPFFDYQYQLTFDKKGRKLMLEYSFKTHTDLILAEELKAYSDAVLKVRDSLSIGLTRSAPASATSSDSQAEPVNIGVSEAVWIVIILVIMLFSLVLAISSFLVAKDYEGEVEYYPVSPISFYLLSLVTLGIYPFYWQYKCWQYIKRRDDSDIWPFVRALFGVFWLYPLYLTLKQRHLDRNISFPVSAFVMGVLCFLFFVFNASHQLSEKAGWFSELLIPLCVLPLVLYVNQLNLGRREAFTHNSRPRARHIAIALVTVPLAVFAVTQSIGLMPSERVIKGDELWQRDISYMQRKQLFGANETPVLFYSDALFNIRDDGNGFTDSRVFTYWKDEGQFDSRSVPFEQVAQIEIEYADSDNDNSVITVTLDDESYFLLFVPHAEEDDQRFYQQLNKSWQSSKT</sequence>
<feature type="transmembrane region" description="Helical" evidence="1">
    <location>
        <begin position="840"/>
        <end position="861"/>
    </location>
</feature>
<keyword evidence="5" id="KW-1185">Reference proteome</keyword>
<keyword evidence="1" id="KW-1133">Transmembrane helix</keyword>
<feature type="domain" description="Transglutaminase-like" evidence="2">
    <location>
        <begin position="288"/>
        <end position="363"/>
    </location>
</feature>
<dbReference type="Pfam" id="PF01841">
    <property type="entry name" value="Transglut_core"/>
    <property type="match status" value="1"/>
</dbReference>
<evidence type="ECO:0000313" key="5">
    <source>
        <dbReference type="Proteomes" id="UP001595621"/>
    </source>
</evidence>
<keyword evidence="1" id="KW-0472">Membrane</keyword>
<evidence type="ECO:0000313" key="4">
    <source>
        <dbReference type="EMBL" id="MFC3139691.1"/>
    </source>
</evidence>
<dbReference type="InterPro" id="IPR002931">
    <property type="entry name" value="Transglutaminase-like"/>
</dbReference>
<dbReference type="InterPro" id="IPR038765">
    <property type="entry name" value="Papain-like_cys_pep_sf"/>
</dbReference>
<proteinExistence type="predicted"/>
<keyword evidence="1" id="KW-0812">Transmembrane</keyword>
<dbReference type="RefSeq" id="WP_248936200.1">
    <property type="nucleotide sequence ID" value="NZ_JAKILF010000004.1"/>
</dbReference>
<evidence type="ECO:0000259" key="2">
    <source>
        <dbReference type="Pfam" id="PF01841"/>
    </source>
</evidence>
<comment type="caution">
    <text evidence="4">The sequence shown here is derived from an EMBL/GenBank/DDBJ whole genome shotgun (WGS) entry which is preliminary data.</text>
</comment>
<feature type="transmembrane region" description="Helical" evidence="1">
    <location>
        <begin position="770"/>
        <end position="789"/>
    </location>
</feature>
<dbReference type="Proteomes" id="UP001595621">
    <property type="component" value="Unassembled WGS sequence"/>
</dbReference>
<name>A0ABV7GJR4_9GAMM</name>
<reference evidence="5" key="1">
    <citation type="journal article" date="2019" name="Int. J. Syst. Evol. Microbiol.">
        <title>The Global Catalogue of Microorganisms (GCM) 10K type strain sequencing project: providing services to taxonomists for standard genome sequencing and annotation.</title>
        <authorList>
            <consortium name="The Broad Institute Genomics Platform"/>
            <consortium name="The Broad Institute Genome Sequencing Center for Infectious Disease"/>
            <person name="Wu L."/>
            <person name="Ma J."/>
        </authorList>
    </citation>
    <scope>NUCLEOTIDE SEQUENCE [LARGE SCALE GENOMIC DNA]</scope>
    <source>
        <strain evidence="5">KCTC 52277</strain>
    </source>
</reference>
<evidence type="ECO:0000256" key="1">
    <source>
        <dbReference type="SAM" id="Phobius"/>
    </source>
</evidence>
<dbReference type="Gene3D" id="2.60.40.3140">
    <property type="match status" value="1"/>
</dbReference>
<dbReference type="InterPro" id="IPR024618">
    <property type="entry name" value="DUF3857"/>
</dbReference>
<feature type="transmembrane region" description="Helical" evidence="1">
    <location>
        <begin position="801"/>
        <end position="819"/>
    </location>
</feature>
<feature type="transmembrane region" description="Helical" evidence="1">
    <location>
        <begin position="744"/>
        <end position="761"/>
    </location>
</feature>
<dbReference type="Gene3D" id="3.10.620.30">
    <property type="match status" value="1"/>
</dbReference>
<feature type="domain" description="DUF3857" evidence="3">
    <location>
        <begin position="78"/>
        <end position="240"/>
    </location>
</feature>
<feature type="transmembrane region" description="Helical" evidence="1">
    <location>
        <begin position="669"/>
        <end position="693"/>
    </location>
</feature>
<organism evidence="4 5">
    <name type="scientific">Shewanella submarina</name>
    <dbReference type="NCBI Taxonomy" id="2016376"/>
    <lineage>
        <taxon>Bacteria</taxon>
        <taxon>Pseudomonadati</taxon>
        <taxon>Pseudomonadota</taxon>
        <taxon>Gammaproteobacteria</taxon>
        <taxon>Alteromonadales</taxon>
        <taxon>Shewanellaceae</taxon>
        <taxon>Shewanella</taxon>
    </lineage>
</organism>
<feature type="transmembrane region" description="Helical" evidence="1">
    <location>
        <begin position="705"/>
        <end position="724"/>
    </location>
</feature>
<protein>
    <submittedName>
        <fullName evidence="4">DUF3857 domain-containing protein</fullName>
    </submittedName>
</protein>
<dbReference type="EMBL" id="JBHRTD010000017">
    <property type="protein sequence ID" value="MFC3139691.1"/>
    <property type="molecule type" value="Genomic_DNA"/>
</dbReference>
<dbReference type="SUPFAM" id="SSF54001">
    <property type="entry name" value="Cysteine proteinases"/>
    <property type="match status" value="1"/>
</dbReference>
<accession>A0ABV7GJR4</accession>
<gene>
    <name evidence="4" type="ORF">ACFOE0_16090</name>
</gene>
<dbReference type="Pfam" id="PF12969">
    <property type="entry name" value="DUF3857"/>
    <property type="match status" value="1"/>
</dbReference>
<evidence type="ECO:0000259" key="3">
    <source>
        <dbReference type="Pfam" id="PF12969"/>
    </source>
</evidence>